<feature type="transmembrane region" description="Helical" evidence="1">
    <location>
        <begin position="82"/>
        <end position="99"/>
    </location>
</feature>
<dbReference type="AlphaFoldDB" id="A0A9X3F8F9"/>
<feature type="transmembrane region" description="Helical" evidence="1">
    <location>
        <begin position="29"/>
        <end position="48"/>
    </location>
</feature>
<dbReference type="Pfam" id="PF16316">
    <property type="entry name" value="DUF4956"/>
    <property type="match status" value="1"/>
</dbReference>
<comment type="caution">
    <text evidence="2">The sequence shown here is derived from an EMBL/GenBank/DDBJ whole genome shotgun (WGS) entry which is preliminary data.</text>
</comment>
<dbReference type="RefSeq" id="WP_343334805.1">
    <property type="nucleotide sequence ID" value="NZ_JAPOHD010000058.1"/>
</dbReference>
<accession>A0A9X3F8F9</accession>
<feature type="transmembrane region" description="Helical" evidence="1">
    <location>
        <begin position="106"/>
        <end position="123"/>
    </location>
</feature>
<dbReference type="EMBL" id="JAPOHD010000058">
    <property type="protein sequence ID" value="MCY1722479.1"/>
    <property type="molecule type" value="Genomic_DNA"/>
</dbReference>
<protein>
    <submittedName>
        <fullName evidence="2">DUF4956 domain-containing protein</fullName>
    </submittedName>
</protein>
<feature type="transmembrane region" description="Helical" evidence="1">
    <location>
        <begin position="129"/>
        <end position="146"/>
    </location>
</feature>
<organism evidence="2 3">
    <name type="scientific">Draconibacterium aestuarii</name>
    <dbReference type="NCBI Taxonomy" id="2998507"/>
    <lineage>
        <taxon>Bacteria</taxon>
        <taxon>Pseudomonadati</taxon>
        <taxon>Bacteroidota</taxon>
        <taxon>Bacteroidia</taxon>
        <taxon>Marinilabiliales</taxon>
        <taxon>Prolixibacteraceae</taxon>
        <taxon>Draconibacterium</taxon>
    </lineage>
</organism>
<evidence type="ECO:0000256" key="1">
    <source>
        <dbReference type="SAM" id="Phobius"/>
    </source>
</evidence>
<proteinExistence type="predicted"/>
<evidence type="ECO:0000313" key="3">
    <source>
        <dbReference type="Proteomes" id="UP001145087"/>
    </source>
</evidence>
<evidence type="ECO:0000313" key="2">
    <source>
        <dbReference type="EMBL" id="MCY1722479.1"/>
    </source>
</evidence>
<sequence length="214" mass="24989">MTAFILLQIINEIKINGINLINIQEFLQLLIRFVFNLVVIIIVIRGIYYRKRRKKDFLFSFFAVSTVVFFLCFLLESVKLELGFALGLFAIFGIIRYRTKVIPIREMTYLFVVIGISVINALASKEISYAELLFTNIALVVLLYTLERLNYRLDDGTIKKMTLHEKIDTIDLSNEEELKVYLSDKTRLNIIRYTLGKIDYNAQTVEIVVFYQSE</sequence>
<gene>
    <name evidence="2" type="ORF">OU798_19170</name>
</gene>
<keyword evidence="1" id="KW-0812">Transmembrane</keyword>
<keyword evidence="1" id="KW-1133">Transmembrane helix</keyword>
<name>A0A9X3F8F9_9BACT</name>
<dbReference type="InterPro" id="IPR032531">
    <property type="entry name" value="DUF4956"/>
</dbReference>
<dbReference type="Proteomes" id="UP001145087">
    <property type="component" value="Unassembled WGS sequence"/>
</dbReference>
<feature type="transmembrane region" description="Helical" evidence="1">
    <location>
        <begin position="57"/>
        <end position="76"/>
    </location>
</feature>
<reference evidence="2" key="1">
    <citation type="submission" date="2022-11" db="EMBL/GenBank/DDBJ databases">
        <title>Marilongibacter aestuarii gen. nov., sp. nov., isolated from tidal flat sediment.</title>
        <authorList>
            <person name="Jiayan W."/>
        </authorList>
    </citation>
    <scope>NUCLEOTIDE SEQUENCE</scope>
    <source>
        <strain evidence="2">Z1-6</strain>
    </source>
</reference>
<keyword evidence="3" id="KW-1185">Reference proteome</keyword>
<keyword evidence="1" id="KW-0472">Membrane</keyword>